<dbReference type="InterPro" id="IPR036390">
    <property type="entry name" value="WH_DNA-bd_sf"/>
</dbReference>
<dbReference type="PROSITE" id="PS50931">
    <property type="entry name" value="HTH_LYSR"/>
    <property type="match status" value="1"/>
</dbReference>
<dbReference type="Gene3D" id="3.40.190.10">
    <property type="entry name" value="Periplasmic binding protein-like II"/>
    <property type="match status" value="2"/>
</dbReference>
<evidence type="ECO:0000256" key="2">
    <source>
        <dbReference type="ARBA" id="ARBA00023015"/>
    </source>
</evidence>
<name>A0ABN2IVV5_9ACTN</name>
<evidence type="ECO:0000313" key="8">
    <source>
        <dbReference type="Proteomes" id="UP001500618"/>
    </source>
</evidence>
<dbReference type="Pfam" id="PF00126">
    <property type="entry name" value="HTH_1"/>
    <property type="match status" value="1"/>
</dbReference>
<evidence type="ECO:0000256" key="5">
    <source>
        <dbReference type="ARBA" id="ARBA00023163"/>
    </source>
</evidence>
<comment type="similarity">
    <text evidence="1">Belongs to the LysR transcriptional regulatory family.</text>
</comment>
<dbReference type="InterPro" id="IPR036388">
    <property type="entry name" value="WH-like_DNA-bd_sf"/>
</dbReference>
<evidence type="ECO:0000256" key="4">
    <source>
        <dbReference type="ARBA" id="ARBA00023159"/>
    </source>
</evidence>
<dbReference type="Proteomes" id="UP001500618">
    <property type="component" value="Unassembled WGS sequence"/>
</dbReference>
<dbReference type="EMBL" id="BAAANY010000038">
    <property type="protein sequence ID" value="GAA1712869.1"/>
    <property type="molecule type" value="Genomic_DNA"/>
</dbReference>
<evidence type="ECO:0000256" key="3">
    <source>
        <dbReference type="ARBA" id="ARBA00023125"/>
    </source>
</evidence>
<dbReference type="PANTHER" id="PTHR30346:SF29">
    <property type="entry name" value="LYSR SUBSTRATE-BINDING"/>
    <property type="match status" value="1"/>
</dbReference>
<dbReference type="PANTHER" id="PTHR30346">
    <property type="entry name" value="TRANSCRIPTIONAL DUAL REGULATOR HCAR-RELATED"/>
    <property type="match status" value="1"/>
</dbReference>
<keyword evidence="2" id="KW-0805">Transcription regulation</keyword>
<comment type="caution">
    <text evidence="7">The sequence shown here is derived from an EMBL/GenBank/DDBJ whole genome shotgun (WGS) entry which is preliminary data.</text>
</comment>
<evidence type="ECO:0000313" key="7">
    <source>
        <dbReference type="EMBL" id="GAA1712869.1"/>
    </source>
</evidence>
<feature type="domain" description="HTH lysR-type" evidence="6">
    <location>
        <begin position="2"/>
        <end position="59"/>
    </location>
</feature>
<evidence type="ECO:0000256" key="1">
    <source>
        <dbReference type="ARBA" id="ARBA00009437"/>
    </source>
</evidence>
<dbReference type="SUPFAM" id="SSF46785">
    <property type="entry name" value="Winged helix' DNA-binding domain"/>
    <property type="match status" value="1"/>
</dbReference>
<keyword evidence="4" id="KW-0010">Activator</keyword>
<dbReference type="Pfam" id="PF03466">
    <property type="entry name" value="LysR_substrate"/>
    <property type="match status" value="1"/>
</dbReference>
<dbReference type="InterPro" id="IPR005119">
    <property type="entry name" value="LysR_subst-bd"/>
</dbReference>
<organism evidence="7 8">
    <name type="scientific">Fodinicola feengrottensis</name>
    <dbReference type="NCBI Taxonomy" id="435914"/>
    <lineage>
        <taxon>Bacteria</taxon>
        <taxon>Bacillati</taxon>
        <taxon>Actinomycetota</taxon>
        <taxon>Actinomycetes</taxon>
        <taxon>Mycobacteriales</taxon>
        <taxon>Fodinicola</taxon>
    </lineage>
</organism>
<accession>A0ABN2IVV5</accession>
<keyword evidence="3" id="KW-0238">DNA-binding</keyword>
<evidence type="ECO:0000259" key="6">
    <source>
        <dbReference type="PROSITE" id="PS50931"/>
    </source>
</evidence>
<proteinExistence type="inferred from homology"/>
<dbReference type="CDD" id="cd08423">
    <property type="entry name" value="PBP2_LTTR_like_6"/>
    <property type="match status" value="1"/>
</dbReference>
<dbReference type="SUPFAM" id="SSF53850">
    <property type="entry name" value="Periplasmic binding protein-like II"/>
    <property type="match status" value="1"/>
</dbReference>
<keyword evidence="5" id="KW-0804">Transcription</keyword>
<dbReference type="Gene3D" id="1.10.10.10">
    <property type="entry name" value="Winged helix-like DNA-binding domain superfamily/Winged helix DNA-binding domain"/>
    <property type="match status" value="1"/>
</dbReference>
<keyword evidence="8" id="KW-1185">Reference proteome</keyword>
<gene>
    <name evidence="7" type="ORF">GCM10009765_72430</name>
</gene>
<reference evidence="7 8" key="1">
    <citation type="journal article" date="2019" name="Int. J. Syst. Evol. Microbiol.">
        <title>The Global Catalogue of Microorganisms (GCM) 10K type strain sequencing project: providing services to taxonomists for standard genome sequencing and annotation.</title>
        <authorList>
            <consortium name="The Broad Institute Genomics Platform"/>
            <consortium name="The Broad Institute Genome Sequencing Center for Infectious Disease"/>
            <person name="Wu L."/>
            <person name="Ma J."/>
        </authorList>
    </citation>
    <scope>NUCLEOTIDE SEQUENCE [LARGE SCALE GENOMIC DNA]</scope>
    <source>
        <strain evidence="7 8">JCM 14718</strain>
    </source>
</reference>
<dbReference type="InterPro" id="IPR000847">
    <property type="entry name" value="LysR_HTH_N"/>
</dbReference>
<sequence>MLNLERLRVLHAVATTGSVVGGARTLHVTTSAVSQQIARLEREVGQPLVERQGRGIRLTEAGELLAREADALLTHVERIEADFAGHRGQVAGRLTIAAFATAARGLMPAVLRTLRGRWPDLEASLSELEPHEAIPMLVRADLDIAVAQDWPDSPLPLPDGISRLALFDDPFDIALPADHPLAGRDQVKITELAAQDWISWSAGQICHDWLAHTLRSYGVEPRIVHTASEHPTQLALVAAGLGAAVVPRLGRDLVPTGVRFVEIHPQPVRWVFALWRDSSAARPAVRATLGVLRDAVPGRTLAARRPLPHSRL</sequence>
<protein>
    <submittedName>
        <fullName evidence="7">LysR family transcriptional regulator</fullName>
    </submittedName>
</protein>
<dbReference type="RefSeq" id="WP_344314631.1">
    <property type="nucleotide sequence ID" value="NZ_BAAANY010000038.1"/>
</dbReference>